<dbReference type="Proteomes" id="UP001451303">
    <property type="component" value="Unassembled WGS sequence"/>
</dbReference>
<dbReference type="EMBL" id="JAVLET010000004">
    <property type="protein sequence ID" value="KAL0470968.1"/>
    <property type="molecule type" value="Genomic_DNA"/>
</dbReference>
<gene>
    <name evidence="1" type="ORF">QR685DRAFT_475322</name>
</gene>
<keyword evidence="2" id="KW-1185">Reference proteome</keyword>
<name>A0ABR3DFB7_NEUIN</name>
<reference evidence="1 2" key="1">
    <citation type="submission" date="2023-09" db="EMBL/GenBank/DDBJ databases">
        <title>Multi-omics analysis of a traditional fermented food reveals byproduct-associated fungal strains for waste-to-food upcycling.</title>
        <authorList>
            <consortium name="Lawrence Berkeley National Laboratory"/>
            <person name="Rekdal V.M."/>
            <person name="Villalobos-Escobedo J.M."/>
            <person name="Rodriguez-Valeron N."/>
            <person name="Garcia M.O."/>
            <person name="Vasquez D.P."/>
            <person name="Damayanti I."/>
            <person name="Sorensen P.M."/>
            <person name="Baidoo E.E."/>
            <person name="De Carvalho A.C."/>
            <person name="Riley R."/>
            <person name="Lipzen A."/>
            <person name="He G."/>
            <person name="Yan M."/>
            <person name="Haridas S."/>
            <person name="Daum C."/>
            <person name="Yoshinaga Y."/>
            <person name="Ng V."/>
            <person name="Grigoriev I.V."/>
            <person name="Munk R."/>
            <person name="Nuraida L."/>
            <person name="Wijaya C.H."/>
            <person name="Morales P.-C."/>
            <person name="Keasling J.D."/>
        </authorList>
    </citation>
    <scope>NUCLEOTIDE SEQUENCE [LARGE SCALE GENOMIC DNA]</scope>
    <source>
        <strain evidence="1 2">FGSC 2613</strain>
    </source>
</reference>
<sequence length="73" mass="8209">MPIPGWVLCLDHDAYVDSVPLCYPFVPKSMHVKGKAVYQYVRTLFGHYIYLAVVLAKVPLGRREKTAGIEVTS</sequence>
<evidence type="ECO:0000313" key="2">
    <source>
        <dbReference type="Proteomes" id="UP001451303"/>
    </source>
</evidence>
<proteinExistence type="predicted"/>
<feature type="non-terminal residue" evidence="1">
    <location>
        <position position="73"/>
    </location>
</feature>
<accession>A0ABR3DFB7</accession>
<organism evidence="1 2">
    <name type="scientific">Neurospora intermedia</name>
    <dbReference type="NCBI Taxonomy" id="5142"/>
    <lineage>
        <taxon>Eukaryota</taxon>
        <taxon>Fungi</taxon>
        <taxon>Dikarya</taxon>
        <taxon>Ascomycota</taxon>
        <taxon>Pezizomycotina</taxon>
        <taxon>Sordariomycetes</taxon>
        <taxon>Sordariomycetidae</taxon>
        <taxon>Sordariales</taxon>
        <taxon>Sordariaceae</taxon>
        <taxon>Neurospora</taxon>
    </lineage>
</organism>
<evidence type="ECO:0000313" key="1">
    <source>
        <dbReference type="EMBL" id="KAL0470968.1"/>
    </source>
</evidence>
<comment type="caution">
    <text evidence="1">The sequence shown here is derived from an EMBL/GenBank/DDBJ whole genome shotgun (WGS) entry which is preliminary data.</text>
</comment>
<protein>
    <submittedName>
        <fullName evidence="1">Uncharacterized protein</fullName>
    </submittedName>
</protein>